<name>A0ABN7XBL2_GIGMA</name>
<reference evidence="1 2" key="1">
    <citation type="submission" date="2021-06" db="EMBL/GenBank/DDBJ databases">
        <authorList>
            <person name="Kallberg Y."/>
            <person name="Tangrot J."/>
            <person name="Rosling A."/>
        </authorList>
    </citation>
    <scope>NUCLEOTIDE SEQUENCE [LARGE SCALE GENOMIC DNA]</scope>
    <source>
        <strain evidence="1 2">120-4 pot B 10/14</strain>
    </source>
</reference>
<accession>A0ABN7XBL2</accession>
<dbReference type="EMBL" id="CAJVQB010104845">
    <property type="protein sequence ID" value="CAG8851197.1"/>
    <property type="molecule type" value="Genomic_DNA"/>
</dbReference>
<organism evidence="1 2">
    <name type="scientific">Gigaspora margarita</name>
    <dbReference type="NCBI Taxonomy" id="4874"/>
    <lineage>
        <taxon>Eukaryota</taxon>
        <taxon>Fungi</taxon>
        <taxon>Fungi incertae sedis</taxon>
        <taxon>Mucoromycota</taxon>
        <taxon>Glomeromycotina</taxon>
        <taxon>Glomeromycetes</taxon>
        <taxon>Diversisporales</taxon>
        <taxon>Gigasporaceae</taxon>
        <taxon>Gigaspora</taxon>
    </lineage>
</organism>
<feature type="non-terminal residue" evidence="1">
    <location>
        <position position="1"/>
    </location>
</feature>
<comment type="caution">
    <text evidence="1">The sequence shown here is derived from an EMBL/GenBank/DDBJ whole genome shotgun (WGS) entry which is preliminary data.</text>
</comment>
<protein>
    <submittedName>
        <fullName evidence="1">23203_t:CDS:1</fullName>
    </submittedName>
</protein>
<evidence type="ECO:0000313" key="1">
    <source>
        <dbReference type="EMBL" id="CAG8851197.1"/>
    </source>
</evidence>
<proteinExistence type="predicted"/>
<feature type="non-terminal residue" evidence="1">
    <location>
        <position position="173"/>
    </location>
</feature>
<sequence length="173" mass="20276">KTKESFFGYEKVIVFDNYWIGDSSIISIQNPITIELIAHDTIELIKHFNIKIFDLFGESLEGQIALCITSIIPLDLIQKKLIIITSSPHTKEETNFYQKKIKYLLKHSDKLDKIPKAKFELQIKKPFEILKSIKIPTLIIYNEEDDIFPIQDITLLNEKNYNTEIYKFSNARH</sequence>
<dbReference type="Proteomes" id="UP000789901">
    <property type="component" value="Unassembled WGS sequence"/>
</dbReference>
<evidence type="ECO:0000313" key="2">
    <source>
        <dbReference type="Proteomes" id="UP000789901"/>
    </source>
</evidence>
<dbReference type="InterPro" id="IPR029058">
    <property type="entry name" value="AB_hydrolase_fold"/>
</dbReference>
<keyword evidence="2" id="KW-1185">Reference proteome</keyword>
<dbReference type="Gene3D" id="3.40.50.1820">
    <property type="entry name" value="alpha/beta hydrolase"/>
    <property type="match status" value="1"/>
</dbReference>
<dbReference type="SUPFAM" id="SSF53474">
    <property type="entry name" value="alpha/beta-Hydrolases"/>
    <property type="match status" value="1"/>
</dbReference>
<gene>
    <name evidence="1" type="ORF">GMARGA_LOCUS40609</name>
</gene>